<organism evidence="1 2">
    <name type="scientific">Candidatus Nitrosocosmicus franklandianus</name>
    <dbReference type="NCBI Taxonomy" id="1798806"/>
    <lineage>
        <taxon>Archaea</taxon>
        <taxon>Nitrososphaerota</taxon>
        <taxon>Nitrososphaeria</taxon>
        <taxon>Nitrososphaerales</taxon>
        <taxon>Nitrososphaeraceae</taxon>
        <taxon>Candidatus Nitrosocosmicus</taxon>
    </lineage>
</organism>
<proteinExistence type="predicted"/>
<dbReference type="GeneID" id="55648699"/>
<evidence type="ECO:0000313" key="2">
    <source>
        <dbReference type="Proteomes" id="UP000294299"/>
    </source>
</evidence>
<name>A0A484I5K9_9ARCH</name>
<sequence>MGPIDDTMDKVAPGKYSLFGNYLSQNGTWEIKVIVQRIGDYDINHIFDVGVK</sequence>
<keyword evidence="2" id="KW-1185">Reference proteome</keyword>
<dbReference type="KEGG" id="nfn:NFRAN_0060"/>
<dbReference type="AlphaFoldDB" id="A0A484I5K9"/>
<protein>
    <recommendedName>
        <fullName evidence="3">YtkA-like domain-containing protein</fullName>
    </recommendedName>
</protein>
<dbReference type="EMBL" id="LR216287">
    <property type="protein sequence ID" value="VFJ12381.1"/>
    <property type="molecule type" value="Genomic_DNA"/>
</dbReference>
<dbReference type="Proteomes" id="UP000294299">
    <property type="component" value="Chromosome NFRAN"/>
</dbReference>
<reference evidence="1 2" key="1">
    <citation type="submission" date="2019-02" db="EMBL/GenBank/DDBJ databases">
        <authorList>
            <person name="Lehtovirta-Morley E L."/>
        </authorList>
    </citation>
    <scope>NUCLEOTIDE SEQUENCE [LARGE SCALE GENOMIC DNA]</scope>
    <source>
        <strain evidence="1">NFRAN1</strain>
    </source>
</reference>
<dbReference type="RefSeq" id="WP_172601989.1">
    <property type="nucleotide sequence ID" value="NZ_LR216287.1"/>
</dbReference>
<evidence type="ECO:0000313" key="1">
    <source>
        <dbReference type="EMBL" id="VFJ12381.1"/>
    </source>
</evidence>
<accession>A0A484I5K9</accession>
<evidence type="ECO:0008006" key="3">
    <source>
        <dbReference type="Google" id="ProtNLM"/>
    </source>
</evidence>
<gene>
    <name evidence="1" type="ORF">NFRAN_0060</name>
</gene>